<sequence length="429" mass="46999">MSDEQSAPEQQAPDQQASDQQAPDQQAPWGRVDDDGTVYVREAAGERAVGQYPDATPEEALAYYERKFAELEGQVSLLEQRLRGGAPAQDVAKAVAALAPTIPAANAVGDLQSLSDRLAKLQETLGEAAEKQSAEAQQAIADAVVERESIVTEAETLAAQDLSKAQWKQVTAQLDALFARWQTAQHSGPRIPKKDGDELWKRFRTARSTIETARKSFFAELDTVHRDARTRKQGLVERAEALASKGAAAIPDYRRLLDEWKAAGRAGKKADDALWARFKAAGDVLYGAKAEADAVESAEFGENLEKKLALLEEAEPLLTATDRGAARTTLTGIQRRWDEIGKVPRDQVRVIEDRLRKIEAAVRKLEDDHWKRTDPEKEARSSGFAAQLEQAIAKAEDDLAAAKKAGDTRRITEAEEELAAKRAWLSALG</sequence>
<proteinExistence type="predicted"/>
<dbReference type="Proteomes" id="UP001157069">
    <property type="component" value="Unassembled WGS sequence"/>
</dbReference>
<name>A0ABQ6JW66_9MICO</name>
<gene>
    <name evidence="3" type="ORF">GCM10025869_30120</name>
</gene>
<evidence type="ECO:0000256" key="1">
    <source>
        <dbReference type="SAM" id="Coils"/>
    </source>
</evidence>
<reference evidence="4" key="1">
    <citation type="journal article" date="2019" name="Int. J. Syst. Evol. Microbiol.">
        <title>The Global Catalogue of Microorganisms (GCM) 10K type strain sequencing project: providing services to taxonomists for standard genome sequencing and annotation.</title>
        <authorList>
            <consortium name="The Broad Institute Genomics Platform"/>
            <consortium name="The Broad Institute Genome Sequencing Center for Infectious Disease"/>
            <person name="Wu L."/>
            <person name="Ma J."/>
        </authorList>
    </citation>
    <scope>NUCLEOTIDE SEQUENCE [LARGE SCALE GENOMIC DNA]</scope>
    <source>
        <strain evidence="4">NBRC 108755</strain>
    </source>
</reference>
<protein>
    <recommendedName>
        <fullName evidence="5">DUF349 domain-containing protein</fullName>
    </recommendedName>
</protein>
<dbReference type="EMBL" id="BSVA01000001">
    <property type="protein sequence ID" value="GMA92483.1"/>
    <property type="molecule type" value="Genomic_DNA"/>
</dbReference>
<organism evidence="3 4">
    <name type="scientific">Homoserinibacter gongjuensis</name>
    <dbReference type="NCBI Taxonomy" id="1162968"/>
    <lineage>
        <taxon>Bacteria</taxon>
        <taxon>Bacillati</taxon>
        <taxon>Actinomycetota</taxon>
        <taxon>Actinomycetes</taxon>
        <taxon>Micrococcales</taxon>
        <taxon>Microbacteriaceae</taxon>
        <taxon>Homoserinibacter</taxon>
    </lineage>
</organism>
<dbReference type="Pfam" id="PF03993">
    <property type="entry name" value="DUF349"/>
    <property type="match status" value="3"/>
</dbReference>
<evidence type="ECO:0000313" key="3">
    <source>
        <dbReference type="EMBL" id="GMA92483.1"/>
    </source>
</evidence>
<comment type="caution">
    <text evidence="3">The sequence shown here is derived from an EMBL/GenBank/DDBJ whole genome shotgun (WGS) entry which is preliminary data.</text>
</comment>
<feature type="coiled-coil region" evidence="1">
    <location>
        <begin position="348"/>
        <end position="405"/>
    </location>
</feature>
<keyword evidence="1" id="KW-0175">Coiled coil</keyword>
<evidence type="ECO:0008006" key="5">
    <source>
        <dbReference type="Google" id="ProtNLM"/>
    </source>
</evidence>
<dbReference type="InterPro" id="IPR007139">
    <property type="entry name" value="DUF349"/>
</dbReference>
<evidence type="ECO:0000313" key="4">
    <source>
        <dbReference type="Proteomes" id="UP001157069"/>
    </source>
</evidence>
<feature type="compositionally biased region" description="Low complexity" evidence="2">
    <location>
        <begin position="1"/>
        <end position="28"/>
    </location>
</feature>
<feature type="coiled-coil region" evidence="1">
    <location>
        <begin position="61"/>
        <end position="131"/>
    </location>
</feature>
<feature type="region of interest" description="Disordered" evidence="2">
    <location>
        <begin position="1"/>
        <end position="37"/>
    </location>
</feature>
<keyword evidence="4" id="KW-1185">Reference proteome</keyword>
<accession>A0ABQ6JW66</accession>
<evidence type="ECO:0000256" key="2">
    <source>
        <dbReference type="SAM" id="MobiDB-lite"/>
    </source>
</evidence>